<organism evidence="7 8">
    <name type="scientific">Platanthera guangdongensis</name>
    <dbReference type="NCBI Taxonomy" id="2320717"/>
    <lineage>
        <taxon>Eukaryota</taxon>
        <taxon>Viridiplantae</taxon>
        <taxon>Streptophyta</taxon>
        <taxon>Embryophyta</taxon>
        <taxon>Tracheophyta</taxon>
        <taxon>Spermatophyta</taxon>
        <taxon>Magnoliopsida</taxon>
        <taxon>Liliopsida</taxon>
        <taxon>Asparagales</taxon>
        <taxon>Orchidaceae</taxon>
        <taxon>Orchidoideae</taxon>
        <taxon>Orchideae</taxon>
        <taxon>Orchidinae</taxon>
        <taxon>Platanthera</taxon>
    </lineage>
</organism>
<evidence type="ECO:0000256" key="2">
    <source>
        <dbReference type="ARBA" id="ARBA00010199"/>
    </source>
</evidence>
<dbReference type="PANTHER" id="PTHR42893">
    <property type="entry name" value="PROTEIN DETOXIFICATION 44, CHLOROPLASTIC-RELATED"/>
    <property type="match status" value="1"/>
</dbReference>
<evidence type="ECO:0000256" key="5">
    <source>
        <dbReference type="ARBA" id="ARBA00023136"/>
    </source>
</evidence>
<comment type="caution">
    <text evidence="7">The sequence shown here is derived from an EMBL/GenBank/DDBJ whole genome shotgun (WGS) entry which is preliminary data.</text>
</comment>
<dbReference type="Proteomes" id="UP001412067">
    <property type="component" value="Unassembled WGS sequence"/>
</dbReference>
<name>A0ABR2MFH3_9ASPA</name>
<evidence type="ECO:0000256" key="1">
    <source>
        <dbReference type="ARBA" id="ARBA00004141"/>
    </source>
</evidence>
<reference evidence="7 8" key="1">
    <citation type="journal article" date="2022" name="Nat. Plants">
        <title>Genomes of leafy and leafless Platanthera orchids illuminate the evolution of mycoheterotrophy.</title>
        <authorList>
            <person name="Li M.H."/>
            <person name="Liu K.W."/>
            <person name="Li Z."/>
            <person name="Lu H.C."/>
            <person name="Ye Q.L."/>
            <person name="Zhang D."/>
            <person name="Wang J.Y."/>
            <person name="Li Y.F."/>
            <person name="Zhong Z.M."/>
            <person name="Liu X."/>
            <person name="Yu X."/>
            <person name="Liu D.K."/>
            <person name="Tu X.D."/>
            <person name="Liu B."/>
            <person name="Hao Y."/>
            <person name="Liao X.Y."/>
            <person name="Jiang Y.T."/>
            <person name="Sun W.H."/>
            <person name="Chen J."/>
            <person name="Chen Y.Q."/>
            <person name="Ai Y."/>
            <person name="Zhai J.W."/>
            <person name="Wu S.S."/>
            <person name="Zhou Z."/>
            <person name="Hsiao Y.Y."/>
            <person name="Wu W.L."/>
            <person name="Chen Y.Y."/>
            <person name="Lin Y.F."/>
            <person name="Hsu J.L."/>
            <person name="Li C.Y."/>
            <person name="Wang Z.W."/>
            <person name="Zhao X."/>
            <person name="Zhong W.Y."/>
            <person name="Ma X.K."/>
            <person name="Ma L."/>
            <person name="Huang J."/>
            <person name="Chen G.Z."/>
            <person name="Huang M.Z."/>
            <person name="Huang L."/>
            <person name="Peng D.H."/>
            <person name="Luo Y.B."/>
            <person name="Zou S.Q."/>
            <person name="Chen S.P."/>
            <person name="Lan S."/>
            <person name="Tsai W.C."/>
            <person name="Van de Peer Y."/>
            <person name="Liu Z.J."/>
        </authorList>
    </citation>
    <scope>NUCLEOTIDE SEQUENCE [LARGE SCALE GENOMIC DNA]</scope>
    <source>
        <strain evidence="7">Lor288</strain>
    </source>
</reference>
<evidence type="ECO:0000256" key="6">
    <source>
        <dbReference type="SAM" id="Phobius"/>
    </source>
</evidence>
<dbReference type="PANTHER" id="PTHR42893:SF4">
    <property type="entry name" value="PROTEIN DETOXIFICATION 42"/>
    <property type="match status" value="1"/>
</dbReference>
<evidence type="ECO:0000256" key="3">
    <source>
        <dbReference type="ARBA" id="ARBA00022692"/>
    </source>
</evidence>
<sequence>MDIMEVIVMNSSPRIMLVSWKLERVRVVDAKMCYDMLFEAVHEKVQAIGSCGAELMIGPVELAAVGVSIAVFNQVSRVAIFPLVGVTTSFVAEEDATTKMADEELEIGDIKFPNEIKELLSDSDETGHSLSFSANISTNSVKTEVERKHIPSVSTALVIGGIIGLLQTILLVFGARPILNIMGVKPTMPLCALCRAVAIVRKRCPHDAAIAKYLSLLQLIKIAKTPPSYEDDAALCARQRLRNLSVHVVVSQSRCAYCPSSRTPPTVALSHSLCVLLPRHSRNTLLYCDVPFLTPPAKEAQMREKQCCGHGSGISPD</sequence>
<keyword evidence="5 6" id="KW-0472">Membrane</keyword>
<feature type="transmembrane region" description="Helical" evidence="6">
    <location>
        <begin position="156"/>
        <end position="175"/>
    </location>
</feature>
<comment type="subcellular location">
    <subcellularLocation>
        <location evidence="1">Membrane</location>
        <topology evidence="1">Multi-pass membrane protein</topology>
    </subcellularLocation>
</comment>
<gene>
    <name evidence="7" type="primary">MATE</name>
    <name evidence="7" type="ORF">KSP40_PGU014277</name>
</gene>
<proteinExistence type="inferred from homology"/>
<accession>A0ABR2MFH3</accession>
<protein>
    <submittedName>
        <fullName evidence="7">MATE efflux family protein 1</fullName>
    </submittedName>
</protein>
<keyword evidence="4 6" id="KW-1133">Transmembrane helix</keyword>
<dbReference type="EMBL" id="JBBWWR010000008">
    <property type="protein sequence ID" value="KAK8962733.1"/>
    <property type="molecule type" value="Genomic_DNA"/>
</dbReference>
<comment type="similarity">
    <text evidence="2">Belongs to the multi antimicrobial extrusion (MATE) (TC 2.A.66.1) family.</text>
</comment>
<keyword evidence="3 6" id="KW-0812">Transmembrane</keyword>
<keyword evidence="8" id="KW-1185">Reference proteome</keyword>
<evidence type="ECO:0000313" key="8">
    <source>
        <dbReference type="Proteomes" id="UP001412067"/>
    </source>
</evidence>
<evidence type="ECO:0000256" key="4">
    <source>
        <dbReference type="ARBA" id="ARBA00022989"/>
    </source>
</evidence>
<dbReference type="InterPro" id="IPR044644">
    <property type="entry name" value="DinF-like"/>
</dbReference>
<evidence type="ECO:0000313" key="7">
    <source>
        <dbReference type="EMBL" id="KAK8962733.1"/>
    </source>
</evidence>